<gene>
    <name evidence="2" type="ORF">U9M48_041765</name>
</gene>
<reference evidence="2 3" key="1">
    <citation type="submission" date="2024-02" db="EMBL/GenBank/DDBJ databases">
        <title>High-quality chromosome-scale genome assembly of Pensacola bahiagrass (Paspalum notatum Flugge var. saurae).</title>
        <authorList>
            <person name="Vega J.M."/>
            <person name="Podio M."/>
            <person name="Orjuela J."/>
            <person name="Siena L.A."/>
            <person name="Pessino S.C."/>
            <person name="Combes M.C."/>
            <person name="Mariac C."/>
            <person name="Albertini E."/>
            <person name="Pupilli F."/>
            <person name="Ortiz J.P.A."/>
            <person name="Leblanc O."/>
        </authorList>
    </citation>
    <scope>NUCLEOTIDE SEQUENCE [LARGE SCALE GENOMIC DNA]</scope>
    <source>
        <strain evidence="2">R1</strain>
        <tissue evidence="2">Leaf</tissue>
    </source>
</reference>
<protein>
    <submittedName>
        <fullName evidence="2">Uncharacterized protein</fullName>
    </submittedName>
</protein>
<feature type="region of interest" description="Disordered" evidence="1">
    <location>
        <begin position="89"/>
        <end position="124"/>
    </location>
</feature>
<accession>A0AAQ3URA3</accession>
<feature type="compositionally biased region" description="Basic and acidic residues" evidence="1">
    <location>
        <begin position="190"/>
        <end position="200"/>
    </location>
</feature>
<proteinExistence type="predicted"/>
<dbReference type="EMBL" id="CP144754">
    <property type="protein sequence ID" value="WVZ96083.1"/>
    <property type="molecule type" value="Genomic_DNA"/>
</dbReference>
<feature type="region of interest" description="Disordered" evidence="1">
    <location>
        <begin position="181"/>
        <end position="200"/>
    </location>
</feature>
<evidence type="ECO:0000313" key="3">
    <source>
        <dbReference type="Proteomes" id="UP001341281"/>
    </source>
</evidence>
<evidence type="ECO:0000256" key="1">
    <source>
        <dbReference type="SAM" id="MobiDB-lite"/>
    </source>
</evidence>
<organism evidence="2 3">
    <name type="scientific">Paspalum notatum var. saurae</name>
    <dbReference type="NCBI Taxonomy" id="547442"/>
    <lineage>
        <taxon>Eukaryota</taxon>
        <taxon>Viridiplantae</taxon>
        <taxon>Streptophyta</taxon>
        <taxon>Embryophyta</taxon>
        <taxon>Tracheophyta</taxon>
        <taxon>Spermatophyta</taxon>
        <taxon>Magnoliopsida</taxon>
        <taxon>Liliopsida</taxon>
        <taxon>Poales</taxon>
        <taxon>Poaceae</taxon>
        <taxon>PACMAD clade</taxon>
        <taxon>Panicoideae</taxon>
        <taxon>Andropogonodae</taxon>
        <taxon>Paspaleae</taxon>
        <taxon>Paspalinae</taxon>
        <taxon>Paspalum</taxon>
    </lineage>
</organism>
<name>A0AAQ3URA3_PASNO</name>
<sequence length="200" mass="22269">MAHAAPAAPGHSSARGRETRRALLHPRFPPLLWALLRSRRHATSTWTRRRSPGCSSVRLSYKAPVPPLCDPTMWTRRWATARRRAAAGSCRARARRGLPSAKTRTRPRSCPWRRSGSTCSSTRAEQHVVPFAPRPARQPAALHAHHALAGHLLKFFSTGPTHPHMRMDGGSYLCLPLPSATARPKAQRGLRRDSRRQGVE</sequence>
<evidence type="ECO:0000313" key="2">
    <source>
        <dbReference type="EMBL" id="WVZ96083.1"/>
    </source>
</evidence>
<keyword evidence="3" id="KW-1185">Reference proteome</keyword>
<dbReference type="Proteomes" id="UP001341281">
    <property type="component" value="Chromosome 10"/>
</dbReference>
<dbReference type="AlphaFoldDB" id="A0AAQ3URA3"/>